<feature type="region of interest" description="Disordered" evidence="1">
    <location>
        <begin position="379"/>
        <end position="480"/>
    </location>
</feature>
<feature type="domain" description="Tryptophan/threonine-rich plasmodium antigen C-terminal" evidence="3">
    <location>
        <begin position="94"/>
        <end position="308"/>
    </location>
</feature>
<dbReference type="EMBL" id="KQ234726">
    <property type="protein sequence ID" value="KMZ89178.1"/>
    <property type="molecule type" value="Genomic_DNA"/>
</dbReference>
<keyword evidence="2" id="KW-1133">Transmembrane helix</keyword>
<dbReference type="Proteomes" id="UP000053327">
    <property type="component" value="Unassembled WGS sequence"/>
</dbReference>
<proteinExistence type="predicted"/>
<dbReference type="Pfam" id="PF12319">
    <property type="entry name" value="TryThrA_C"/>
    <property type="match status" value="1"/>
</dbReference>
<reference evidence="4 5" key="1">
    <citation type="submission" date="2011-08" db="EMBL/GenBank/DDBJ databases">
        <title>The Genome Sequence of Plasmodium vivax Brazil I.</title>
        <authorList>
            <consortium name="The Broad Institute Genome Sequencing Platform"/>
            <consortium name="The Broad Institute Genome Sequencing Center for Infectious Disease"/>
            <person name="Neafsey D."/>
            <person name="Carlton J."/>
            <person name="Barnwell J."/>
            <person name="Collins W."/>
            <person name="Escalante A."/>
            <person name="Mullikin J."/>
            <person name="Saul A."/>
            <person name="Guigo R."/>
            <person name="Camara F."/>
            <person name="Young S.K."/>
            <person name="Zeng Q."/>
            <person name="Gargeya S."/>
            <person name="Fitzgerald M."/>
            <person name="Haas B."/>
            <person name="Abouelleil A."/>
            <person name="Alvarado L."/>
            <person name="Arachchi H.M."/>
            <person name="Berlin A."/>
            <person name="Brown A."/>
            <person name="Chapman S.B."/>
            <person name="Chen Z."/>
            <person name="Dunbar C."/>
            <person name="Freedman E."/>
            <person name="Gearin G."/>
            <person name="Gellesch M."/>
            <person name="Goldberg J."/>
            <person name="Griggs A."/>
            <person name="Gujja S."/>
            <person name="Heiman D."/>
            <person name="Howarth C."/>
            <person name="Larson L."/>
            <person name="Lui A."/>
            <person name="MacDonald P.J.P."/>
            <person name="Montmayeur A."/>
            <person name="Murphy C."/>
            <person name="Neiman D."/>
            <person name="Pearson M."/>
            <person name="Priest M."/>
            <person name="Roberts A."/>
            <person name="Saif S."/>
            <person name="Shea T."/>
            <person name="Shenoy N."/>
            <person name="Sisk P."/>
            <person name="Stolte C."/>
            <person name="Sykes S."/>
            <person name="Wortman J."/>
            <person name="Nusbaum C."/>
            <person name="Birren B."/>
        </authorList>
    </citation>
    <scope>NUCLEOTIDE SEQUENCE [LARGE SCALE GENOMIC DNA]</scope>
    <source>
        <strain evidence="4 5">Brazil I</strain>
    </source>
</reference>
<sequence length="480" mass="55023">MDQFRSLQHYITDPNLVAVLKQKAQDQIMASMNISFAFKALCFAVLFFYVGALYVKSNQPKTETVTSRSNPHQAIEYANQGPSRDKVEEWKRNAWTDWMVQLDDNWKDFNAQIEEEKKAWIEEKEGDWVILLKHLQNKWLHFNPNLDAEYQTDMLAKSETWDERQWKMWISTEGKQLLEMDLKKWFTNNEMIYCKWTMDEWNEWKNEKIKEWVTSEWKESEDQYWSKYDDATIQTLTVAERNQWFKWKERIYREGIEWKNWIAIKESKFVNANWNSWSEWKNEKRLEFNDWIEAFVEKWIRQKQWLIWTDERKNFANRQKAAPGGVAAAPGVFAPRPAFGAPSGFAPRPGFAAPSQPPRYSFAAASGYVAPSATSEAAPATSEAPASAEATTALSSETTTPVNPEETAASPEAATPVNPEETAASSETTTVNPEATPVNPEAPVAEPEKKEEEPAAEPLLAIEPAQTEPAALEAAPSTSA</sequence>
<feature type="transmembrane region" description="Helical" evidence="2">
    <location>
        <begin position="36"/>
        <end position="55"/>
    </location>
</feature>
<evidence type="ECO:0000256" key="1">
    <source>
        <dbReference type="SAM" id="MobiDB-lite"/>
    </source>
</evidence>
<gene>
    <name evidence="4" type="ORF">PVBG_03527</name>
</gene>
<evidence type="ECO:0000256" key="2">
    <source>
        <dbReference type="SAM" id="Phobius"/>
    </source>
</evidence>
<evidence type="ECO:0000313" key="4">
    <source>
        <dbReference type="EMBL" id="KMZ89178.1"/>
    </source>
</evidence>
<feature type="compositionally biased region" description="Low complexity" evidence="1">
    <location>
        <begin position="456"/>
        <end position="465"/>
    </location>
</feature>
<name>A0A0J9VPK6_PLAV1</name>
<evidence type="ECO:0000313" key="5">
    <source>
        <dbReference type="Proteomes" id="UP000053327"/>
    </source>
</evidence>
<keyword evidence="2" id="KW-0812">Transmembrane</keyword>
<feature type="compositionally biased region" description="Low complexity" evidence="1">
    <location>
        <begin position="379"/>
        <end position="445"/>
    </location>
</feature>
<accession>A0A0J9VPK6</accession>
<protein>
    <submittedName>
        <fullName evidence="4">Tryptophan-rich antigen (Pv-fam-a)</fullName>
    </submittedName>
</protein>
<dbReference type="AlphaFoldDB" id="A0A0J9VPK6"/>
<evidence type="ECO:0000259" key="3">
    <source>
        <dbReference type="Pfam" id="PF12319"/>
    </source>
</evidence>
<dbReference type="OrthoDB" id="372955at2759"/>
<organism evidence="4 5">
    <name type="scientific">Plasmodium vivax (strain Brazil I)</name>
    <dbReference type="NCBI Taxonomy" id="1033975"/>
    <lineage>
        <taxon>Eukaryota</taxon>
        <taxon>Sar</taxon>
        <taxon>Alveolata</taxon>
        <taxon>Apicomplexa</taxon>
        <taxon>Aconoidasida</taxon>
        <taxon>Haemosporida</taxon>
        <taxon>Plasmodiidae</taxon>
        <taxon>Plasmodium</taxon>
        <taxon>Plasmodium (Plasmodium)</taxon>
    </lineage>
</organism>
<dbReference type="InterPro" id="IPR022089">
    <property type="entry name" value="Plasmodium-antigen_C"/>
</dbReference>
<keyword evidence="2" id="KW-0472">Membrane</keyword>